<protein>
    <submittedName>
        <fullName evidence="3">SHOCT domain-containing protein</fullName>
    </submittedName>
</protein>
<dbReference type="EMBL" id="JAPDDT010000025">
    <property type="protein sequence ID" value="MCW1926414.1"/>
    <property type="molecule type" value="Genomic_DNA"/>
</dbReference>
<evidence type="ECO:0000259" key="2">
    <source>
        <dbReference type="Pfam" id="PF09851"/>
    </source>
</evidence>
<evidence type="ECO:0000256" key="1">
    <source>
        <dbReference type="SAM" id="MobiDB-lite"/>
    </source>
</evidence>
<dbReference type="RefSeq" id="WP_264490522.1">
    <property type="nucleotide sequence ID" value="NZ_JAPDDT010000025.1"/>
</dbReference>
<gene>
    <name evidence="3" type="ORF">OKA05_27935</name>
</gene>
<name>A0ABT3GSA5_9BACT</name>
<dbReference type="Proteomes" id="UP001320876">
    <property type="component" value="Unassembled WGS sequence"/>
</dbReference>
<evidence type="ECO:0000313" key="3">
    <source>
        <dbReference type="EMBL" id="MCW1926414.1"/>
    </source>
</evidence>
<organism evidence="3 4">
    <name type="scientific">Luteolibacter arcticus</name>
    <dbReference type="NCBI Taxonomy" id="1581411"/>
    <lineage>
        <taxon>Bacteria</taxon>
        <taxon>Pseudomonadati</taxon>
        <taxon>Verrucomicrobiota</taxon>
        <taxon>Verrucomicrobiia</taxon>
        <taxon>Verrucomicrobiales</taxon>
        <taxon>Verrucomicrobiaceae</taxon>
        <taxon>Luteolibacter</taxon>
    </lineage>
</organism>
<keyword evidence="4" id="KW-1185">Reference proteome</keyword>
<dbReference type="InterPro" id="IPR018649">
    <property type="entry name" value="SHOCT"/>
</dbReference>
<comment type="caution">
    <text evidence="3">The sequence shown here is derived from an EMBL/GenBank/DDBJ whole genome shotgun (WGS) entry which is preliminary data.</text>
</comment>
<proteinExistence type="predicted"/>
<evidence type="ECO:0000313" key="4">
    <source>
        <dbReference type="Proteomes" id="UP001320876"/>
    </source>
</evidence>
<feature type="compositionally biased region" description="Basic and acidic residues" evidence="1">
    <location>
        <begin position="213"/>
        <end position="224"/>
    </location>
</feature>
<feature type="compositionally biased region" description="Low complexity" evidence="1">
    <location>
        <begin position="225"/>
        <end position="239"/>
    </location>
</feature>
<reference evidence="3 4" key="1">
    <citation type="submission" date="2022-10" db="EMBL/GenBank/DDBJ databases">
        <title>Luteolibacter arcticus strain CCTCC AB 2014275, whole genome shotgun sequencing project.</title>
        <authorList>
            <person name="Zhao G."/>
            <person name="Shen L."/>
        </authorList>
    </citation>
    <scope>NUCLEOTIDE SEQUENCE [LARGE SCALE GENOMIC DNA]</scope>
    <source>
        <strain evidence="3 4">CCTCC AB 2014275</strain>
    </source>
</reference>
<accession>A0ABT3GSA5</accession>
<dbReference type="Pfam" id="PF09851">
    <property type="entry name" value="SHOCT"/>
    <property type="match status" value="1"/>
</dbReference>
<sequence length="282" mass="29504">MNYILTPEGDAFVANIASRHGISETTAKQMLAAVKRGNGTMAQFQTQEFGSGQWMRGGMTMVGDMFNHGMKARVNDLCSELSAALADGGDFFKQPEEHGSGGGSGMSMSMGMSSGGNWWPAELGTPTSSGAQNHIRYAVFPGTRRLAIERAGKLTIYDTSDHVIGGVSQQQGGDSSLSFSSQHGTIAVSSLPVVAGASVVEKPRENRNFAVEQEPKKPDAKEGKTAVAGKSAGTASASTPGDPAPPLPDVLALLEKLGSLRDGGVLTAEEFAEKKKDLLSRL</sequence>
<feature type="domain" description="SHOCT" evidence="2">
    <location>
        <begin position="254"/>
        <end position="279"/>
    </location>
</feature>
<feature type="region of interest" description="Disordered" evidence="1">
    <location>
        <begin position="213"/>
        <end position="248"/>
    </location>
</feature>